<sequence length="306" mass="35354">MKIYILLQFLIDSIFRFMGMNAQSIIEIQAPMNAQSIIEIQALPLEEAMVLFKGVVGDRIQQDFRLEPLARKLVQGYGGWPLIIQVVRKALKNITSMEWEAAVDKVEKNSALDIDDKVKGAFIHPQVSYEYLHSEEAKTCFLLCAVFPEDFNVSVGLKLFHDLRSMEDARDRVQWAVKILKSSSLLLDGRYEHESKMHDVVREVALLIAWRGDIKYMVDPEKGFKEWMSRPDRIKSYIDIFLAQENKKISSFSNTFTKSIKTPRVIDLEINNISWLRSLKALKRLRLLNLGVNRNLVEVRILGKLK</sequence>
<dbReference type="GO" id="GO:0043531">
    <property type="term" value="F:ADP binding"/>
    <property type="evidence" value="ECO:0007669"/>
    <property type="project" value="InterPro"/>
</dbReference>
<dbReference type="PANTHER" id="PTHR33463">
    <property type="entry name" value="NB-ARC DOMAIN-CONTAINING PROTEIN-RELATED"/>
    <property type="match status" value="1"/>
</dbReference>
<dbReference type="AlphaFoldDB" id="A0A2U1KMX1"/>
<dbReference type="InterPro" id="IPR027417">
    <property type="entry name" value="P-loop_NTPase"/>
</dbReference>
<dbReference type="STRING" id="35608.A0A2U1KMX1"/>
<dbReference type="SUPFAM" id="SSF52540">
    <property type="entry name" value="P-loop containing nucleoside triphosphate hydrolases"/>
    <property type="match status" value="1"/>
</dbReference>
<name>A0A2U1KMX1_ARTAN</name>
<keyword evidence="2" id="KW-0433">Leucine-rich repeat</keyword>
<dbReference type="InterPro" id="IPR036388">
    <property type="entry name" value="WH-like_DNA-bd_sf"/>
</dbReference>
<dbReference type="Gene3D" id="1.10.10.10">
    <property type="entry name" value="Winged helix-like DNA-binding domain superfamily/Winged helix DNA-binding domain"/>
    <property type="match status" value="1"/>
</dbReference>
<evidence type="ECO:0000313" key="4">
    <source>
        <dbReference type="EMBL" id="PWA38120.1"/>
    </source>
</evidence>
<dbReference type="Gene3D" id="1.10.8.430">
    <property type="entry name" value="Helical domain of apoptotic protease-activating factors"/>
    <property type="match status" value="1"/>
</dbReference>
<comment type="caution">
    <text evidence="4">The sequence shown here is derived from an EMBL/GenBank/DDBJ whole genome shotgun (WGS) entry which is preliminary data.</text>
</comment>
<dbReference type="PANTHER" id="PTHR33463:SF198">
    <property type="entry name" value="RPP4C3"/>
    <property type="match status" value="1"/>
</dbReference>
<proteinExistence type="inferred from homology"/>
<comment type="similarity">
    <text evidence="1">Belongs to the disease resistance NB-LRR family.</text>
</comment>
<evidence type="ECO:0000256" key="3">
    <source>
        <dbReference type="ARBA" id="ARBA00022821"/>
    </source>
</evidence>
<dbReference type="GO" id="GO:0005524">
    <property type="term" value="F:ATP binding"/>
    <property type="evidence" value="ECO:0007669"/>
    <property type="project" value="UniProtKB-KW"/>
</dbReference>
<evidence type="ECO:0000256" key="2">
    <source>
        <dbReference type="ARBA" id="ARBA00022614"/>
    </source>
</evidence>
<organism evidence="4 5">
    <name type="scientific">Artemisia annua</name>
    <name type="common">Sweet wormwood</name>
    <dbReference type="NCBI Taxonomy" id="35608"/>
    <lineage>
        <taxon>Eukaryota</taxon>
        <taxon>Viridiplantae</taxon>
        <taxon>Streptophyta</taxon>
        <taxon>Embryophyta</taxon>
        <taxon>Tracheophyta</taxon>
        <taxon>Spermatophyta</taxon>
        <taxon>Magnoliopsida</taxon>
        <taxon>eudicotyledons</taxon>
        <taxon>Gunneridae</taxon>
        <taxon>Pentapetalae</taxon>
        <taxon>asterids</taxon>
        <taxon>campanulids</taxon>
        <taxon>Asterales</taxon>
        <taxon>Asteraceae</taxon>
        <taxon>Asteroideae</taxon>
        <taxon>Anthemideae</taxon>
        <taxon>Artemisiinae</taxon>
        <taxon>Artemisia</taxon>
    </lineage>
</organism>
<protein>
    <submittedName>
        <fullName evidence="4">NB-ARC domains-containing protein</fullName>
    </submittedName>
</protein>
<evidence type="ECO:0000256" key="1">
    <source>
        <dbReference type="ARBA" id="ARBA00008894"/>
    </source>
</evidence>
<accession>A0A2U1KMX1</accession>
<dbReference type="EMBL" id="PKPP01015972">
    <property type="protein sequence ID" value="PWA38120.1"/>
    <property type="molecule type" value="Genomic_DNA"/>
</dbReference>
<dbReference type="InterPro" id="IPR050905">
    <property type="entry name" value="Plant_NBS-LRR"/>
</dbReference>
<reference evidence="4 5" key="1">
    <citation type="journal article" date="2018" name="Mol. Plant">
        <title>The genome of Artemisia annua provides insight into the evolution of Asteraceae family and artemisinin biosynthesis.</title>
        <authorList>
            <person name="Shen Q."/>
            <person name="Zhang L."/>
            <person name="Liao Z."/>
            <person name="Wang S."/>
            <person name="Yan T."/>
            <person name="Shi P."/>
            <person name="Liu M."/>
            <person name="Fu X."/>
            <person name="Pan Q."/>
            <person name="Wang Y."/>
            <person name="Lv Z."/>
            <person name="Lu X."/>
            <person name="Zhang F."/>
            <person name="Jiang W."/>
            <person name="Ma Y."/>
            <person name="Chen M."/>
            <person name="Hao X."/>
            <person name="Li L."/>
            <person name="Tang Y."/>
            <person name="Lv G."/>
            <person name="Zhou Y."/>
            <person name="Sun X."/>
            <person name="Brodelius P.E."/>
            <person name="Rose J.K.C."/>
            <person name="Tang K."/>
        </authorList>
    </citation>
    <scope>NUCLEOTIDE SEQUENCE [LARGE SCALE GENOMIC DNA]</scope>
    <source>
        <strain evidence="5">cv. Huhao1</strain>
        <tissue evidence="4">Leaf</tissue>
    </source>
</reference>
<dbReference type="Proteomes" id="UP000245207">
    <property type="component" value="Unassembled WGS sequence"/>
</dbReference>
<dbReference type="InterPro" id="IPR042197">
    <property type="entry name" value="Apaf_helical"/>
</dbReference>
<keyword evidence="3" id="KW-0611">Plant defense</keyword>
<evidence type="ECO:0000313" key="5">
    <source>
        <dbReference type="Proteomes" id="UP000245207"/>
    </source>
</evidence>
<keyword evidence="5" id="KW-1185">Reference proteome</keyword>
<dbReference type="GO" id="GO:0006952">
    <property type="term" value="P:defense response"/>
    <property type="evidence" value="ECO:0007669"/>
    <property type="project" value="UniProtKB-KW"/>
</dbReference>
<gene>
    <name evidence="4" type="ORF">CTI12_AA584160</name>
</gene>
<dbReference type="OrthoDB" id="1898799at2759"/>